<feature type="binding site" evidence="6">
    <location>
        <position position="32"/>
    </location>
    <ligand>
        <name>molybdate</name>
        <dbReference type="ChEBI" id="CHEBI:36264"/>
    </ligand>
</feature>
<dbReference type="GO" id="GO:1901359">
    <property type="term" value="F:tungstate binding"/>
    <property type="evidence" value="ECO:0007669"/>
    <property type="project" value="UniProtKB-ARBA"/>
</dbReference>
<dbReference type="EMBL" id="AFHG01000052">
    <property type="protein sequence ID" value="EGK71129.1"/>
    <property type="molecule type" value="Genomic_DNA"/>
</dbReference>
<evidence type="ECO:0000256" key="6">
    <source>
        <dbReference type="PIRSR" id="PIRSR004846-1"/>
    </source>
</evidence>
<evidence type="ECO:0000256" key="1">
    <source>
        <dbReference type="ARBA" id="ARBA00009175"/>
    </source>
</evidence>
<proteinExistence type="inferred from homology"/>
<evidence type="ECO:0000256" key="2">
    <source>
        <dbReference type="ARBA" id="ARBA00022505"/>
    </source>
</evidence>
<dbReference type="GO" id="GO:0046872">
    <property type="term" value="F:metal ion binding"/>
    <property type="evidence" value="ECO:0007669"/>
    <property type="project" value="UniProtKB-KW"/>
</dbReference>
<keyword evidence="3 6" id="KW-0479">Metal-binding</keyword>
<comment type="subunit">
    <text evidence="5">The complex is composed of two ATP-binding proteins (ModC), two transmembrane proteins (ModB) and a solute-binding protein (ModA).</text>
</comment>
<comment type="similarity">
    <text evidence="1">Belongs to the bacterial solute-binding protein ModA family.</text>
</comment>
<dbReference type="SUPFAM" id="SSF53850">
    <property type="entry name" value="Periplasmic binding protein-like II"/>
    <property type="match status" value="1"/>
</dbReference>
<dbReference type="AlphaFoldDB" id="F5RDZ8"/>
<dbReference type="GO" id="GO:0030288">
    <property type="term" value="C:outer membrane-bounded periplasmic space"/>
    <property type="evidence" value="ECO:0007669"/>
    <property type="project" value="TreeGrafter"/>
</dbReference>
<reference evidence="8 9" key="1">
    <citation type="journal article" date="2011" name="J. Bacteriol.">
        <title>Genome sequence of Methyloversatilis universalis FAM5T, a methylotrophic representative of the order Rhodocyclales.</title>
        <authorList>
            <person name="Kittichotirat W."/>
            <person name="Good N.M."/>
            <person name="Hall R."/>
            <person name="Bringel F."/>
            <person name="Lajus A."/>
            <person name="Medigue C."/>
            <person name="Smalley N.E."/>
            <person name="Beck D."/>
            <person name="Bumgarner R."/>
            <person name="Vuilleumier S."/>
            <person name="Kalyuzhnaya M.G."/>
        </authorList>
    </citation>
    <scope>NUCLEOTIDE SEQUENCE [LARGE SCALE GENOMIC DNA]</scope>
    <source>
        <strain evidence="9">ATCC BAA-1314 / JCM 13912 / FAM5</strain>
    </source>
</reference>
<dbReference type="InterPro" id="IPR050682">
    <property type="entry name" value="ModA/WtpA"/>
</dbReference>
<dbReference type="NCBIfam" id="TIGR01256">
    <property type="entry name" value="modA"/>
    <property type="match status" value="1"/>
</dbReference>
<evidence type="ECO:0000313" key="8">
    <source>
        <dbReference type="EMBL" id="EGK71129.1"/>
    </source>
</evidence>
<evidence type="ECO:0000256" key="3">
    <source>
        <dbReference type="ARBA" id="ARBA00022723"/>
    </source>
</evidence>
<dbReference type="FunFam" id="3.40.190.10:FF:000035">
    <property type="entry name" value="Molybdate ABC transporter substrate-binding protein"/>
    <property type="match status" value="1"/>
</dbReference>
<dbReference type="GO" id="GO:0015689">
    <property type="term" value="P:molybdate ion transport"/>
    <property type="evidence" value="ECO:0007669"/>
    <property type="project" value="InterPro"/>
</dbReference>
<comment type="caution">
    <text evidence="8">The sequence shown here is derived from an EMBL/GenBank/DDBJ whole genome shotgun (WGS) entry which is preliminary data.</text>
</comment>
<dbReference type="PIRSF" id="PIRSF004846">
    <property type="entry name" value="ModA"/>
    <property type="match status" value="1"/>
</dbReference>
<dbReference type="PANTHER" id="PTHR30632">
    <property type="entry name" value="MOLYBDATE-BINDING PERIPLASMIC PROTEIN"/>
    <property type="match status" value="1"/>
</dbReference>
<feature type="binding site" evidence="6">
    <location>
        <position position="171"/>
    </location>
    <ligand>
        <name>molybdate</name>
        <dbReference type="ChEBI" id="CHEBI:36264"/>
    </ligand>
</feature>
<dbReference type="GO" id="GO:0030973">
    <property type="term" value="F:molybdate ion binding"/>
    <property type="evidence" value="ECO:0007669"/>
    <property type="project" value="TreeGrafter"/>
</dbReference>
<dbReference type="InterPro" id="IPR005950">
    <property type="entry name" value="ModA"/>
</dbReference>
<dbReference type="Gene3D" id="3.40.190.10">
    <property type="entry name" value="Periplasmic binding protein-like II"/>
    <property type="match status" value="2"/>
</dbReference>
<protein>
    <submittedName>
        <fullName evidence="8">Molybdate-binding periplasmic protein</fullName>
    </submittedName>
</protein>
<dbReference type="PANTHER" id="PTHR30632:SF17">
    <property type="entry name" value="MOLYBDATE-BINDING PROTEIN MODA"/>
    <property type="match status" value="1"/>
</dbReference>
<sequence length="252" mass="26429">MKRVRLLSALLLCCLHATLARADTLVVFAAASLTNALQDIGKDFEAKSGHTVKFSFAASSALARQIEAGAQAQVFLSADEQWMDYLAARKLIVPASRVDLLGNSLVLVTPADSRATVTLKPGFDLAGLLGDGRLATGDPAHVPVGKYAKDALTHLGVWAVAEPKLVRADSVRAALVLVERGEVPAGIVYATDAAVTPRVRIAASFPADSHAPITYPAALVAGQDTPAARAFIEALRGSQAAAVFKRYGFSIK</sequence>
<gene>
    <name evidence="8" type="ORF">METUNv1_02515</name>
</gene>
<dbReference type="Proteomes" id="UP000005019">
    <property type="component" value="Unassembled WGS sequence"/>
</dbReference>
<dbReference type="RefSeq" id="WP_008062168.1">
    <property type="nucleotide sequence ID" value="NZ_AFHG01000052.1"/>
</dbReference>
<feature type="binding site" evidence="6">
    <location>
        <position position="59"/>
    </location>
    <ligand>
        <name>molybdate</name>
        <dbReference type="ChEBI" id="CHEBI:36264"/>
    </ligand>
</feature>
<feature type="signal peptide" evidence="7">
    <location>
        <begin position="1"/>
        <end position="22"/>
    </location>
</feature>
<keyword evidence="2 6" id="KW-0500">Molybdenum</keyword>
<accession>F5RDZ8</accession>
<dbReference type="OrthoDB" id="9785015at2"/>
<evidence type="ECO:0000256" key="4">
    <source>
        <dbReference type="ARBA" id="ARBA00022729"/>
    </source>
</evidence>
<keyword evidence="4 7" id="KW-0732">Signal</keyword>
<organism evidence="8 9">
    <name type="scientific">Methyloversatilis universalis (strain ATCC BAA-1314 / DSM 25237 / JCM 13912 / CCUG 52030 / FAM5)</name>
    <dbReference type="NCBI Taxonomy" id="1000565"/>
    <lineage>
        <taxon>Bacteria</taxon>
        <taxon>Pseudomonadati</taxon>
        <taxon>Pseudomonadota</taxon>
        <taxon>Betaproteobacteria</taxon>
        <taxon>Nitrosomonadales</taxon>
        <taxon>Sterolibacteriaceae</taxon>
        <taxon>Methyloversatilis</taxon>
    </lineage>
</organism>
<dbReference type="STRING" id="1000565.METUNv1_02515"/>
<evidence type="ECO:0000256" key="7">
    <source>
        <dbReference type="SAM" id="SignalP"/>
    </source>
</evidence>
<dbReference type="CDD" id="cd13536">
    <property type="entry name" value="PBP2_EcModA"/>
    <property type="match status" value="1"/>
</dbReference>
<evidence type="ECO:0000256" key="5">
    <source>
        <dbReference type="ARBA" id="ARBA00062515"/>
    </source>
</evidence>
<dbReference type="Pfam" id="PF13531">
    <property type="entry name" value="SBP_bac_11"/>
    <property type="match status" value="1"/>
</dbReference>
<name>F5RDZ8_METUF</name>
<evidence type="ECO:0000313" key="9">
    <source>
        <dbReference type="Proteomes" id="UP000005019"/>
    </source>
</evidence>
<feature type="chain" id="PRO_5003327187" evidence="7">
    <location>
        <begin position="23"/>
        <end position="252"/>
    </location>
</feature>
<dbReference type="eggNOG" id="COG0725">
    <property type="taxonomic scope" value="Bacteria"/>
</dbReference>
<feature type="binding site" evidence="6">
    <location>
        <position position="189"/>
    </location>
    <ligand>
        <name>molybdate</name>
        <dbReference type="ChEBI" id="CHEBI:36264"/>
    </ligand>
</feature>
<keyword evidence="9" id="KW-1185">Reference proteome</keyword>
<dbReference type="NCBIfam" id="NF007958">
    <property type="entry name" value="PRK10677.1"/>
    <property type="match status" value="1"/>
</dbReference>